<dbReference type="Pfam" id="PF00528">
    <property type="entry name" value="BPD_transp_1"/>
    <property type="match status" value="1"/>
</dbReference>
<evidence type="ECO:0000256" key="3">
    <source>
        <dbReference type="ARBA" id="ARBA00022475"/>
    </source>
</evidence>
<comment type="subcellular location">
    <subcellularLocation>
        <location evidence="1 7">Cell membrane</location>
        <topology evidence="1 7">Multi-pass membrane protein</topology>
    </subcellularLocation>
</comment>
<feature type="transmembrane region" description="Helical" evidence="7">
    <location>
        <begin position="182"/>
        <end position="205"/>
    </location>
</feature>
<feature type="transmembrane region" description="Helical" evidence="7">
    <location>
        <begin position="136"/>
        <end position="156"/>
    </location>
</feature>
<evidence type="ECO:0000313" key="11">
    <source>
        <dbReference type="Proteomes" id="UP000230161"/>
    </source>
</evidence>
<feature type="region of interest" description="Disordered" evidence="8">
    <location>
        <begin position="1"/>
        <end position="24"/>
    </location>
</feature>
<keyword evidence="11" id="KW-1185">Reference proteome</keyword>
<feature type="transmembrane region" description="Helical" evidence="7">
    <location>
        <begin position="289"/>
        <end position="309"/>
    </location>
</feature>
<evidence type="ECO:0000256" key="1">
    <source>
        <dbReference type="ARBA" id="ARBA00004651"/>
    </source>
</evidence>
<dbReference type="OrthoDB" id="4319190at2"/>
<dbReference type="SUPFAM" id="SSF160964">
    <property type="entry name" value="MalF N-terminal region-like"/>
    <property type="match status" value="1"/>
</dbReference>
<feature type="transmembrane region" description="Helical" evidence="7">
    <location>
        <begin position="237"/>
        <end position="257"/>
    </location>
</feature>
<dbReference type="GO" id="GO:0005886">
    <property type="term" value="C:plasma membrane"/>
    <property type="evidence" value="ECO:0007669"/>
    <property type="project" value="UniProtKB-SubCell"/>
</dbReference>
<evidence type="ECO:0000259" key="9">
    <source>
        <dbReference type="PROSITE" id="PS50928"/>
    </source>
</evidence>
<dbReference type="PANTHER" id="PTHR30193:SF37">
    <property type="entry name" value="INNER MEMBRANE ABC TRANSPORTER PERMEASE PROTEIN YCJO"/>
    <property type="match status" value="1"/>
</dbReference>
<dbReference type="EMBL" id="PGFB01000001">
    <property type="protein sequence ID" value="PJJ65047.1"/>
    <property type="molecule type" value="Genomic_DNA"/>
</dbReference>
<keyword evidence="10" id="KW-0762">Sugar transport</keyword>
<dbReference type="Proteomes" id="UP000230161">
    <property type="component" value="Unassembled WGS sequence"/>
</dbReference>
<keyword evidence="2 7" id="KW-0813">Transport</keyword>
<evidence type="ECO:0000256" key="4">
    <source>
        <dbReference type="ARBA" id="ARBA00022692"/>
    </source>
</evidence>
<evidence type="ECO:0000256" key="5">
    <source>
        <dbReference type="ARBA" id="ARBA00022989"/>
    </source>
</evidence>
<accession>A0A2M9C3L1</accession>
<name>A0A2M9C3L1_9MICO</name>
<proteinExistence type="inferred from homology"/>
<dbReference type="InterPro" id="IPR051393">
    <property type="entry name" value="ABC_transporter_permease"/>
</dbReference>
<evidence type="ECO:0000256" key="2">
    <source>
        <dbReference type="ARBA" id="ARBA00022448"/>
    </source>
</evidence>
<evidence type="ECO:0000313" key="10">
    <source>
        <dbReference type="EMBL" id="PJJ65047.1"/>
    </source>
</evidence>
<dbReference type="RefSeq" id="WP_100342991.1">
    <property type="nucleotide sequence ID" value="NZ_PGFB01000001.1"/>
</dbReference>
<dbReference type="InterPro" id="IPR035906">
    <property type="entry name" value="MetI-like_sf"/>
</dbReference>
<organism evidence="10 11">
    <name type="scientific">Compostimonas suwonensis</name>
    <dbReference type="NCBI Taxonomy" id="1048394"/>
    <lineage>
        <taxon>Bacteria</taxon>
        <taxon>Bacillati</taxon>
        <taxon>Actinomycetota</taxon>
        <taxon>Actinomycetes</taxon>
        <taxon>Micrococcales</taxon>
        <taxon>Microbacteriaceae</taxon>
        <taxon>Compostimonas</taxon>
    </lineage>
</organism>
<dbReference type="AlphaFoldDB" id="A0A2M9C3L1"/>
<dbReference type="SUPFAM" id="SSF161098">
    <property type="entry name" value="MetI-like"/>
    <property type="match status" value="1"/>
</dbReference>
<keyword evidence="4 7" id="KW-0812">Transmembrane</keyword>
<dbReference type="InterPro" id="IPR000515">
    <property type="entry name" value="MetI-like"/>
</dbReference>
<dbReference type="GO" id="GO:0055085">
    <property type="term" value="P:transmembrane transport"/>
    <property type="evidence" value="ECO:0007669"/>
    <property type="project" value="InterPro"/>
</dbReference>
<dbReference type="PROSITE" id="PS50928">
    <property type="entry name" value="ABC_TM1"/>
    <property type="match status" value="1"/>
</dbReference>
<feature type="transmembrane region" description="Helical" evidence="7">
    <location>
        <begin position="99"/>
        <end position="124"/>
    </location>
</feature>
<dbReference type="Gene3D" id="1.10.3720.10">
    <property type="entry name" value="MetI-like"/>
    <property type="match status" value="1"/>
</dbReference>
<evidence type="ECO:0000256" key="7">
    <source>
        <dbReference type="RuleBase" id="RU363032"/>
    </source>
</evidence>
<keyword evidence="3" id="KW-1003">Cell membrane</keyword>
<evidence type="ECO:0000256" key="8">
    <source>
        <dbReference type="SAM" id="MobiDB-lite"/>
    </source>
</evidence>
<feature type="domain" description="ABC transmembrane type-1" evidence="9">
    <location>
        <begin position="99"/>
        <end position="310"/>
    </location>
</feature>
<keyword evidence="6 7" id="KW-0472">Membrane</keyword>
<gene>
    <name evidence="10" type="ORF">CLV54_0072</name>
</gene>
<comment type="caution">
    <text evidence="10">The sequence shown here is derived from an EMBL/GenBank/DDBJ whole genome shotgun (WGS) entry which is preliminary data.</text>
</comment>
<reference evidence="10 11" key="1">
    <citation type="submission" date="2017-11" db="EMBL/GenBank/DDBJ databases">
        <title>Genomic Encyclopedia of Archaeal and Bacterial Type Strains, Phase II (KMG-II): From Individual Species to Whole Genera.</title>
        <authorList>
            <person name="Goeker M."/>
        </authorList>
    </citation>
    <scope>NUCLEOTIDE SEQUENCE [LARGE SCALE GENOMIC DNA]</scope>
    <source>
        <strain evidence="10 11">DSM 25625</strain>
    </source>
</reference>
<keyword evidence="5 7" id="KW-1133">Transmembrane helix</keyword>
<sequence length="322" mass="34803">MTRLTTDARSGRFGGRGGASPTRRRTRFGRAGYRREDVATAALFLFPALATIGLFVVYPIVAAGYISLTSWNGFDPVLEFVGLDNYVSLAQDPAFWNSLLVTCLYALGVCLLSVVSGLAIALLLDAPLRGRSVYRGIYFLPAVTSSVAAAIVWRYMLDPAGLVNTVLAQLGIDGPDWLGDRWLALGALTLLTVWKNIGFNAVLYLTALQALPSGVFEAAQVDGASLWQRIRHLTIPLLKPMTFFVVVQALITSFQAFDLVYVLTGGGPRGGTEVLGMLMYRDAFRLGEFGYGTAVAFVTLFLVLGVTLVQWRASGSGRSSLR</sequence>
<protein>
    <submittedName>
        <fullName evidence="10">Multiple sugar transport system permease protein</fullName>
    </submittedName>
</protein>
<dbReference type="PANTHER" id="PTHR30193">
    <property type="entry name" value="ABC TRANSPORTER PERMEASE PROTEIN"/>
    <property type="match status" value="1"/>
</dbReference>
<comment type="similarity">
    <text evidence="7">Belongs to the binding-protein-dependent transport system permease family.</text>
</comment>
<dbReference type="CDD" id="cd06261">
    <property type="entry name" value="TM_PBP2"/>
    <property type="match status" value="1"/>
</dbReference>
<evidence type="ECO:0000256" key="6">
    <source>
        <dbReference type="ARBA" id="ARBA00023136"/>
    </source>
</evidence>
<feature type="transmembrane region" description="Helical" evidence="7">
    <location>
        <begin position="38"/>
        <end position="66"/>
    </location>
</feature>